<comment type="caution">
    <text evidence="1">The sequence shown here is derived from an EMBL/GenBank/DDBJ whole genome shotgun (WGS) entry which is preliminary data.</text>
</comment>
<evidence type="ECO:0000313" key="3">
    <source>
        <dbReference type="Proteomes" id="UP000663829"/>
    </source>
</evidence>
<evidence type="ECO:0000313" key="1">
    <source>
        <dbReference type="EMBL" id="CAF0824459.1"/>
    </source>
</evidence>
<name>A0A813UK08_9BILA</name>
<reference evidence="1" key="1">
    <citation type="submission" date="2021-02" db="EMBL/GenBank/DDBJ databases">
        <authorList>
            <person name="Nowell W R."/>
        </authorList>
    </citation>
    <scope>NUCLEOTIDE SEQUENCE</scope>
</reference>
<protein>
    <submittedName>
        <fullName evidence="1">Uncharacterized protein</fullName>
    </submittedName>
</protein>
<sequence>MAKGKKKKAKKKDVEEVEKNAATLNRILKLYEHYSSEQRGVTCPDVVKHFRTQIDEGESLQKTFVRPFVQSIIDTELSTLKEFSVWGLCMNLLDCVELGRYLKLPMITIQSLYLRDCAIQPDSLEKLSPFGDDGCIALCLNLIHNRTITSLSLTYCDISALCGQYLSRLLLNTAISEIYLDGNQLGCQGALALIKDLLHDCEKFTIEKLDKLRIDEEMKAQEEKKKKKSDEPPPVGPFVSKIHLFDNEIDHLQRDGLIKIREVIEAYARLIEISEELEELDLDENVIGNVCGNMILEALKNRKKRQQSNTVR</sequence>
<dbReference type="Pfam" id="PF13516">
    <property type="entry name" value="LRR_6"/>
    <property type="match status" value="1"/>
</dbReference>
<dbReference type="Gene3D" id="3.80.10.10">
    <property type="entry name" value="Ribonuclease Inhibitor"/>
    <property type="match status" value="1"/>
</dbReference>
<dbReference type="AlphaFoldDB" id="A0A813UK08"/>
<dbReference type="Proteomes" id="UP000663829">
    <property type="component" value="Unassembled WGS sequence"/>
</dbReference>
<dbReference type="EMBL" id="CAJNOQ010000648">
    <property type="protein sequence ID" value="CAF0824459.1"/>
    <property type="molecule type" value="Genomic_DNA"/>
</dbReference>
<dbReference type="EMBL" id="CAJOBC010000648">
    <property type="protein sequence ID" value="CAF3611113.1"/>
    <property type="molecule type" value="Genomic_DNA"/>
</dbReference>
<accession>A0A813UK08</accession>
<organism evidence="1 3">
    <name type="scientific">Didymodactylos carnosus</name>
    <dbReference type="NCBI Taxonomy" id="1234261"/>
    <lineage>
        <taxon>Eukaryota</taxon>
        <taxon>Metazoa</taxon>
        <taxon>Spiralia</taxon>
        <taxon>Gnathifera</taxon>
        <taxon>Rotifera</taxon>
        <taxon>Eurotatoria</taxon>
        <taxon>Bdelloidea</taxon>
        <taxon>Philodinida</taxon>
        <taxon>Philodinidae</taxon>
        <taxon>Didymodactylos</taxon>
    </lineage>
</organism>
<keyword evidence="3" id="KW-1185">Reference proteome</keyword>
<evidence type="ECO:0000313" key="2">
    <source>
        <dbReference type="EMBL" id="CAF3611113.1"/>
    </source>
</evidence>
<gene>
    <name evidence="1" type="ORF">GPM918_LOCUS4721</name>
    <name evidence="2" type="ORF">SRO942_LOCUS4722</name>
</gene>
<dbReference type="Proteomes" id="UP000681722">
    <property type="component" value="Unassembled WGS sequence"/>
</dbReference>
<dbReference type="InterPro" id="IPR032675">
    <property type="entry name" value="LRR_dom_sf"/>
</dbReference>
<dbReference type="InterPro" id="IPR001611">
    <property type="entry name" value="Leu-rich_rpt"/>
</dbReference>
<proteinExistence type="predicted"/>
<dbReference type="SUPFAM" id="SSF52047">
    <property type="entry name" value="RNI-like"/>
    <property type="match status" value="1"/>
</dbReference>
<dbReference type="OrthoDB" id="120976at2759"/>